<sequence>MRSEGDTWDIVSSVGRTALGVATFRAIEAERPDALIRDPFARWFVEATGDQQFLGMLADPDSIDQRNFFPRTMGPRTRFFDEYFEAASRAGCRQAVILAAGLDARSYRLDWSEGTTVFEIDQTKVLEFKDGVLADHSAAPKADRRTVAADLRDDWPAALVAAGFDPSVPTAWSAEGLLPYLPGAAQDALFERIDALSVPGSRIAAHGGPGGAEMQRLREAARQHVDRGPFGGTAPFDLWYDDERADPVQWLTERGWTVERTAMDDLFRSYGRAVPQLPADLVEVFGELRNRMSFWTAVKGAAPADS</sequence>
<keyword evidence="4" id="KW-0808">Transferase</keyword>
<dbReference type="GO" id="GO:0032259">
    <property type="term" value="P:methylation"/>
    <property type="evidence" value="ECO:0007669"/>
    <property type="project" value="UniProtKB-KW"/>
</dbReference>
<comment type="function">
    <text evidence="1 6">Exhibits S-adenosyl-L-methionine-dependent methyltransferase activity.</text>
</comment>
<dbReference type="InterPro" id="IPR007213">
    <property type="entry name" value="Ppm1/Ppm2/Tcmp"/>
</dbReference>
<reference evidence="8" key="1">
    <citation type="journal article" date="2019" name="Int. J. Syst. Evol. Microbiol.">
        <title>The Global Catalogue of Microorganisms (GCM) 10K type strain sequencing project: providing services to taxonomists for standard genome sequencing and annotation.</title>
        <authorList>
            <consortium name="The Broad Institute Genomics Platform"/>
            <consortium name="The Broad Institute Genome Sequencing Center for Infectious Disease"/>
            <person name="Wu L."/>
            <person name="Ma J."/>
        </authorList>
    </citation>
    <scope>NUCLEOTIDE SEQUENCE [LARGE SCALE GENOMIC DNA]</scope>
    <source>
        <strain evidence="8">JCM 17688</strain>
    </source>
</reference>
<dbReference type="SUPFAM" id="SSF53335">
    <property type="entry name" value="S-adenosyl-L-methionine-dependent methyltransferases"/>
    <property type="match status" value="1"/>
</dbReference>
<keyword evidence="3 6" id="KW-0489">Methyltransferase</keyword>
<comment type="caution">
    <text evidence="7">The sequence shown here is derived from an EMBL/GenBank/DDBJ whole genome shotgun (WGS) entry which is preliminary data.</text>
</comment>
<proteinExistence type="inferred from homology"/>
<protein>
    <recommendedName>
        <fullName evidence="6">S-adenosyl-L-methionine-dependent methyltransferase</fullName>
        <ecNumber evidence="6">2.1.1.-</ecNumber>
    </recommendedName>
</protein>
<dbReference type="Gene3D" id="3.40.50.150">
    <property type="entry name" value="Vaccinia Virus protein VP39"/>
    <property type="match status" value="1"/>
</dbReference>
<dbReference type="RefSeq" id="WP_344994172.1">
    <property type="nucleotide sequence ID" value="NZ_BAABFR010000022.1"/>
</dbReference>
<evidence type="ECO:0000313" key="8">
    <source>
        <dbReference type="Proteomes" id="UP001500635"/>
    </source>
</evidence>
<evidence type="ECO:0000256" key="2">
    <source>
        <dbReference type="ARBA" id="ARBA00008138"/>
    </source>
</evidence>
<evidence type="ECO:0000256" key="5">
    <source>
        <dbReference type="ARBA" id="ARBA00022691"/>
    </source>
</evidence>
<dbReference type="GO" id="GO:0008168">
    <property type="term" value="F:methyltransferase activity"/>
    <property type="evidence" value="ECO:0007669"/>
    <property type="project" value="UniProtKB-KW"/>
</dbReference>
<dbReference type="Proteomes" id="UP001500635">
    <property type="component" value="Unassembled WGS sequence"/>
</dbReference>
<dbReference type="EMBL" id="BAABFR010000022">
    <property type="protein sequence ID" value="GAA4390542.1"/>
    <property type="molecule type" value="Genomic_DNA"/>
</dbReference>
<dbReference type="NCBIfam" id="TIGR00027">
    <property type="entry name" value="mthyl_TIGR00027"/>
    <property type="match status" value="1"/>
</dbReference>
<organism evidence="7 8">
    <name type="scientific">Tsukamurella soli</name>
    <dbReference type="NCBI Taxonomy" id="644556"/>
    <lineage>
        <taxon>Bacteria</taxon>
        <taxon>Bacillati</taxon>
        <taxon>Actinomycetota</taxon>
        <taxon>Actinomycetes</taxon>
        <taxon>Mycobacteriales</taxon>
        <taxon>Tsukamurellaceae</taxon>
        <taxon>Tsukamurella</taxon>
    </lineage>
</organism>
<gene>
    <name evidence="7" type="ORF">GCM10023147_18600</name>
</gene>
<dbReference type="PANTHER" id="PTHR43619">
    <property type="entry name" value="S-ADENOSYL-L-METHIONINE-DEPENDENT METHYLTRANSFERASE YKTD-RELATED"/>
    <property type="match status" value="1"/>
</dbReference>
<dbReference type="EC" id="2.1.1.-" evidence="6"/>
<evidence type="ECO:0000256" key="3">
    <source>
        <dbReference type="ARBA" id="ARBA00022603"/>
    </source>
</evidence>
<dbReference type="Pfam" id="PF04072">
    <property type="entry name" value="LCM"/>
    <property type="match status" value="1"/>
</dbReference>
<evidence type="ECO:0000256" key="1">
    <source>
        <dbReference type="ARBA" id="ARBA00003907"/>
    </source>
</evidence>
<dbReference type="InterPro" id="IPR029063">
    <property type="entry name" value="SAM-dependent_MTases_sf"/>
</dbReference>
<accession>A0ABP8JGL4</accession>
<keyword evidence="8" id="KW-1185">Reference proteome</keyword>
<evidence type="ECO:0000256" key="6">
    <source>
        <dbReference type="RuleBase" id="RU362030"/>
    </source>
</evidence>
<evidence type="ECO:0000256" key="4">
    <source>
        <dbReference type="ARBA" id="ARBA00022679"/>
    </source>
</evidence>
<dbReference type="InterPro" id="IPR011610">
    <property type="entry name" value="SAM_mthyl_Trfase_ML2640-like"/>
</dbReference>
<comment type="similarity">
    <text evidence="2 6">Belongs to the UPF0677 family.</text>
</comment>
<name>A0ABP8JGL4_9ACTN</name>
<evidence type="ECO:0000313" key="7">
    <source>
        <dbReference type="EMBL" id="GAA4390542.1"/>
    </source>
</evidence>
<keyword evidence="5 6" id="KW-0949">S-adenosyl-L-methionine</keyword>
<dbReference type="PANTHER" id="PTHR43619:SF2">
    <property type="entry name" value="S-ADENOSYL-L-METHIONINE-DEPENDENT METHYLTRANSFERASES SUPERFAMILY PROTEIN"/>
    <property type="match status" value="1"/>
</dbReference>